<dbReference type="PROSITE" id="PS51819">
    <property type="entry name" value="VOC"/>
    <property type="match status" value="1"/>
</dbReference>
<feature type="domain" description="VOC" evidence="1">
    <location>
        <begin position="10"/>
        <end position="121"/>
    </location>
</feature>
<dbReference type="InterPro" id="IPR037523">
    <property type="entry name" value="VOC_core"/>
</dbReference>
<accession>A0A848G6K1</accession>
<gene>
    <name evidence="2" type="ORF">HHL15_12385</name>
</gene>
<evidence type="ECO:0000259" key="1">
    <source>
        <dbReference type="PROSITE" id="PS51819"/>
    </source>
</evidence>
<protein>
    <submittedName>
        <fullName evidence="2">VOC family protein</fullName>
    </submittedName>
</protein>
<reference evidence="2 3" key="1">
    <citation type="submission" date="2020-04" db="EMBL/GenBank/DDBJ databases">
        <title>Zoogloea sp. G-4-1-14 isolated from soil.</title>
        <authorList>
            <person name="Dahal R.H."/>
        </authorList>
    </citation>
    <scope>NUCLEOTIDE SEQUENCE [LARGE SCALE GENOMIC DNA]</scope>
    <source>
        <strain evidence="2 3">G-4-1-14</strain>
    </source>
</reference>
<evidence type="ECO:0000313" key="2">
    <source>
        <dbReference type="EMBL" id="NML26546.1"/>
    </source>
</evidence>
<dbReference type="Proteomes" id="UP000580043">
    <property type="component" value="Unassembled WGS sequence"/>
</dbReference>
<dbReference type="InterPro" id="IPR029068">
    <property type="entry name" value="Glyas_Bleomycin-R_OHBP_Dase"/>
</dbReference>
<dbReference type="SUPFAM" id="SSF54593">
    <property type="entry name" value="Glyoxalase/Bleomycin resistance protein/Dihydroxybiphenyl dioxygenase"/>
    <property type="match status" value="1"/>
</dbReference>
<evidence type="ECO:0000313" key="3">
    <source>
        <dbReference type="Proteomes" id="UP000580043"/>
    </source>
</evidence>
<dbReference type="Gene3D" id="3.10.180.10">
    <property type="entry name" value="2,3-Dihydroxybiphenyl 1,2-Dioxygenase, domain 1"/>
    <property type="match status" value="1"/>
</dbReference>
<organism evidence="2 3">
    <name type="scientific">Zoogloea dura</name>
    <dbReference type="NCBI Taxonomy" id="2728840"/>
    <lineage>
        <taxon>Bacteria</taxon>
        <taxon>Pseudomonadati</taxon>
        <taxon>Pseudomonadota</taxon>
        <taxon>Betaproteobacteria</taxon>
        <taxon>Rhodocyclales</taxon>
        <taxon>Zoogloeaceae</taxon>
        <taxon>Zoogloea</taxon>
    </lineage>
</organism>
<proteinExistence type="predicted"/>
<keyword evidence="3" id="KW-1185">Reference proteome</keyword>
<dbReference type="EMBL" id="JABBGA010000008">
    <property type="protein sequence ID" value="NML26546.1"/>
    <property type="molecule type" value="Genomic_DNA"/>
</dbReference>
<dbReference type="InterPro" id="IPR004360">
    <property type="entry name" value="Glyas_Fos-R_dOase_dom"/>
</dbReference>
<dbReference type="Pfam" id="PF00903">
    <property type="entry name" value="Glyoxalase"/>
    <property type="match status" value="1"/>
</dbReference>
<dbReference type="AlphaFoldDB" id="A0A848G6K1"/>
<dbReference type="RefSeq" id="WP_169146079.1">
    <property type="nucleotide sequence ID" value="NZ_JABBGA010000008.1"/>
</dbReference>
<sequence length="125" mass="13561">MAAADFGFLRIKVIALAVSDRHRAHRFYSETLGLEPAYEGTQKVGYFLGTTILMLKSDWYGSPTEQPNPRITIATAHAPDTAAALSARGVRIADPVQAYDDGFNVGSFLDSEGNKLWFCSPVHGG</sequence>
<comment type="caution">
    <text evidence="2">The sequence shown here is derived from an EMBL/GenBank/DDBJ whole genome shotgun (WGS) entry which is preliminary data.</text>
</comment>
<name>A0A848G6K1_9RHOO</name>